<evidence type="ECO:0000256" key="2">
    <source>
        <dbReference type="ARBA" id="ARBA00023033"/>
    </source>
</evidence>
<keyword evidence="2" id="KW-0560">Oxidoreductase</keyword>
<accession>A0A8R1U702</accession>
<organism evidence="3 4">
    <name type="scientific">Pristionchus pacificus</name>
    <name type="common">Parasitic nematode worm</name>
    <dbReference type="NCBI Taxonomy" id="54126"/>
    <lineage>
        <taxon>Eukaryota</taxon>
        <taxon>Metazoa</taxon>
        <taxon>Ecdysozoa</taxon>
        <taxon>Nematoda</taxon>
        <taxon>Chromadorea</taxon>
        <taxon>Rhabditida</taxon>
        <taxon>Rhabditina</taxon>
        <taxon>Diplogasteromorpha</taxon>
        <taxon>Diplogasteroidea</taxon>
        <taxon>Neodiplogasteridae</taxon>
        <taxon>Pristionchus</taxon>
    </lineage>
</organism>
<dbReference type="GO" id="GO:0005506">
    <property type="term" value="F:iron ion binding"/>
    <property type="evidence" value="ECO:0007669"/>
    <property type="project" value="InterPro"/>
</dbReference>
<dbReference type="AlphaFoldDB" id="A0A2A6C359"/>
<evidence type="ECO:0000313" key="3">
    <source>
        <dbReference type="EnsemblMetazoa" id="PPA05858.1"/>
    </source>
</evidence>
<accession>A0A2A6C359</accession>
<name>A0A2A6C359_PRIPA</name>
<dbReference type="Pfam" id="PF00067">
    <property type="entry name" value="p450"/>
    <property type="match status" value="1"/>
</dbReference>
<dbReference type="InterPro" id="IPR002401">
    <property type="entry name" value="Cyt_P450_E_grp-I"/>
</dbReference>
<protein>
    <submittedName>
        <fullName evidence="3">Cytochrome P450</fullName>
    </submittedName>
</protein>
<comment type="similarity">
    <text evidence="1">Belongs to the cytochrome P450 family.</text>
</comment>
<keyword evidence="2" id="KW-0503">Monooxygenase</keyword>
<reference evidence="4" key="1">
    <citation type="journal article" date="2008" name="Nat. Genet.">
        <title>The Pristionchus pacificus genome provides a unique perspective on nematode lifestyle and parasitism.</title>
        <authorList>
            <person name="Dieterich C."/>
            <person name="Clifton S.W."/>
            <person name="Schuster L.N."/>
            <person name="Chinwalla A."/>
            <person name="Delehaunty K."/>
            <person name="Dinkelacker I."/>
            <person name="Fulton L."/>
            <person name="Fulton R."/>
            <person name="Godfrey J."/>
            <person name="Minx P."/>
            <person name="Mitreva M."/>
            <person name="Roeseler W."/>
            <person name="Tian H."/>
            <person name="Witte H."/>
            <person name="Yang S.P."/>
            <person name="Wilson R.K."/>
            <person name="Sommer R.J."/>
        </authorList>
    </citation>
    <scope>NUCLEOTIDE SEQUENCE [LARGE SCALE GENOMIC DNA]</scope>
    <source>
        <strain evidence="4">PS312</strain>
    </source>
</reference>
<dbReference type="InterPro" id="IPR001128">
    <property type="entry name" value="Cyt_P450"/>
</dbReference>
<dbReference type="InterPro" id="IPR036396">
    <property type="entry name" value="Cyt_P450_sf"/>
</dbReference>
<dbReference type="EnsemblMetazoa" id="PPA05858.1">
    <property type="protein sequence ID" value="PPA05858.1"/>
    <property type="gene ID" value="WBGene00095412"/>
</dbReference>
<reference evidence="3" key="2">
    <citation type="submission" date="2022-06" db="UniProtKB">
        <authorList>
            <consortium name="EnsemblMetazoa"/>
        </authorList>
    </citation>
    <scope>IDENTIFICATION</scope>
    <source>
        <strain evidence="3">PS312</strain>
    </source>
</reference>
<dbReference type="SUPFAM" id="SSF48264">
    <property type="entry name" value="Cytochrome P450"/>
    <property type="match status" value="1"/>
</dbReference>
<dbReference type="GO" id="GO:0016705">
    <property type="term" value="F:oxidoreductase activity, acting on paired donors, with incorporation or reduction of molecular oxygen"/>
    <property type="evidence" value="ECO:0007669"/>
    <property type="project" value="InterPro"/>
</dbReference>
<evidence type="ECO:0000256" key="1">
    <source>
        <dbReference type="ARBA" id="ARBA00010617"/>
    </source>
</evidence>
<proteinExistence type="inferred from homology"/>
<dbReference type="GO" id="GO:0004497">
    <property type="term" value="F:monooxygenase activity"/>
    <property type="evidence" value="ECO:0007669"/>
    <property type="project" value="UniProtKB-KW"/>
</dbReference>
<dbReference type="Gene3D" id="1.10.630.10">
    <property type="entry name" value="Cytochrome P450"/>
    <property type="match status" value="1"/>
</dbReference>
<keyword evidence="4" id="KW-1185">Reference proteome</keyword>
<gene>
    <name evidence="3" type="primary">WBGene00095412</name>
</gene>
<dbReference type="PANTHER" id="PTHR24284">
    <property type="entry name" value="CYTOCHROME P450 FAMILY"/>
    <property type="match status" value="1"/>
</dbReference>
<dbReference type="PRINTS" id="PR00463">
    <property type="entry name" value="EP450I"/>
</dbReference>
<sequence length="690" mass="73461">MNSLALLSFALLASLALALPLEPEQIREKRQMGMYGSQFGSPYGSFGAFPSMGYGSMMYPRSVPMMPMAYAPSLYSPMSMGSLGGMGYGATNPSFMNMGFRAPSPLISISDTHALESPLIKMSQSPSSSSPSMSSLLFIFALLTVSAFSLPLEEPQIRERRQIGLFSPSYGSSFQPMSYGVVTYQRAVPLAYAPVAPVAYGPSLYSPMPMNSGYPGYGSSFGYPQMANPSYMMGFRTLPSLVLFFPLSLTDNAVLSTILSVFDREDHHSIQKPFQSLLVIYIVAYFRRISRYPPGPLPLPLLGNLLSLNVKHPHKAIDEIGKKYGPVFTLWLPLPTVIITGLDEMKEAMIIKGDNFSGRPSTPTDNMVHRSLDELFEHLYTLVASDIVTVRLPSPPLIPTTGGFFAPNCIGSNCGPPPCFNPPCGPIFGPPPCLSPPCFPPPCLNPPCFAPAPIIVPPPPCFNPPCGPIFGPPPCLNPPCFAPPPCLNPPCLPPPCLNPPCFAPAPIIVPPPCLNPPCFSPPPCFNPPCAPIFSPPPIILPAPAPQIIVQQPAPICASPPCIIPAPAPIICSTPPCIDLPPVVVQPAPVVCASPPCPCSGSACGAKVVTVAPAVSSVSTLSRDDPMRDMFASFFKQYFAAQATQGSAPSVAPQNGRVASTQQVTIPLMKDGVVTQVPAKLEVIVNNRRKA</sequence>
<dbReference type="GO" id="GO:0020037">
    <property type="term" value="F:heme binding"/>
    <property type="evidence" value="ECO:0007669"/>
    <property type="project" value="InterPro"/>
</dbReference>
<evidence type="ECO:0000313" key="4">
    <source>
        <dbReference type="Proteomes" id="UP000005239"/>
    </source>
</evidence>
<dbReference type="Proteomes" id="UP000005239">
    <property type="component" value="Unassembled WGS sequence"/>
</dbReference>
<dbReference type="PANTHER" id="PTHR24284:SF1">
    <property type="entry name" value="CYTOCHROME P450 FAMILY"/>
    <property type="match status" value="1"/>
</dbReference>